<dbReference type="SUPFAM" id="SSF49503">
    <property type="entry name" value="Cupredoxins"/>
    <property type="match status" value="1"/>
</dbReference>
<feature type="domain" description="Phytocyanin" evidence="5">
    <location>
        <begin position="24"/>
        <end position="127"/>
    </location>
</feature>
<dbReference type="InterPro" id="IPR008972">
    <property type="entry name" value="Cupredoxin"/>
</dbReference>
<dbReference type="FunFam" id="2.60.40.420:FF:000034">
    <property type="entry name" value="Cupredoxin superfamily protein"/>
    <property type="match status" value="1"/>
</dbReference>
<dbReference type="Pfam" id="PF02298">
    <property type="entry name" value="Cu_bind_like"/>
    <property type="match status" value="1"/>
</dbReference>
<dbReference type="OMA" id="FYSEWAA"/>
<dbReference type="OrthoDB" id="2015260at2759"/>
<keyword evidence="1" id="KW-1015">Disulfide bond</keyword>
<dbReference type="EMBL" id="JABCRI010000015">
    <property type="protein sequence ID" value="KAF8393192.1"/>
    <property type="molecule type" value="Genomic_DNA"/>
</dbReference>
<keyword evidence="4" id="KW-0732">Signal</keyword>
<feature type="signal peptide" evidence="4">
    <location>
        <begin position="1"/>
        <end position="23"/>
    </location>
</feature>
<keyword evidence="3" id="KW-1133">Transmembrane helix</keyword>
<dbReference type="PROSITE" id="PS51485">
    <property type="entry name" value="PHYTOCYANIN"/>
    <property type="match status" value="1"/>
</dbReference>
<keyword evidence="3" id="KW-0472">Membrane</keyword>
<sequence>MASRMVLVGCVLLLAALLQGATAVTYTVGDSLGWTTPPGGAIAYSTWANQHTFRVGDNLFFNWTGNHNVAEVSSETDYDNCNQKNVEMTLGSPEVNVPLTTKKDYYYICTVASHCSLGQKVKISVKSASGSPTSSTNSTASSLAVGSFSAVLFSIVIAFLH</sequence>
<evidence type="ECO:0000256" key="2">
    <source>
        <dbReference type="ARBA" id="ARBA00023180"/>
    </source>
</evidence>
<keyword evidence="2" id="KW-0325">Glycoprotein</keyword>
<keyword evidence="3" id="KW-0812">Transmembrane</keyword>
<dbReference type="AlphaFoldDB" id="A0A834YRG8"/>
<keyword evidence="7" id="KW-1185">Reference proteome</keyword>
<evidence type="ECO:0000313" key="7">
    <source>
        <dbReference type="Proteomes" id="UP000655225"/>
    </source>
</evidence>
<dbReference type="GO" id="GO:0009055">
    <property type="term" value="F:electron transfer activity"/>
    <property type="evidence" value="ECO:0007669"/>
    <property type="project" value="InterPro"/>
</dbReference>
<dbReference type="PANTHER" id="PTHR33021:SF522">
    <property type="entry name" value="PHYTOCYANIN DOMAIN-CONTAINING PROTEIN"/>
    <property type="match status" value="1"/>
</dbReference>
<evidence type="ECO:0000259" key="5">
    <source>
        <dbReference type="PROSITE" id="PS51485"/>
    </source>
</evidence>
<gene>
    <name evidence="6" type="ORF">HHK36_021433</name>
</gene>
<dbReference type="Gene3D" id="2.60.40.420">
    <property type="entry name" value="Cupredoxins - blue copper proteins"/>
    <property type="match status" value="1"/>
</dbReference>
<evidence type="ECO:0000256" key="3">
    <source>
        <dbReference type="SAM" id="Phobius"/>
    </source>
</evidence>
<dbReference type="GO" id="GO:0005886">
    <property type="term" value="C:plasma membrane"/>
    <property type="evidence" value="ECO:0007669"/>
    <property type="project" value="TreeGrafter"/>
</dbReference>
<evidence type="ECO:0000313" key="6">
    <source>
        <dbReference type="EMBL" id="KAF8393192.1"/>
    </source>
</evidence>
<name>A0A834YRG8_TETSI</name>
<dbReference type="PANTHER" id="PTHR33021">
    <property type="entry name" value="BLUE COPPER PROTEIN"/>
    <property type="match status" value="1"/>
</dbReference>
<feature type="transmembrane region" description="Helical" evidence="3">
    <location>
        <begin position="140"/>
        <end position="160"/>
    </location>
</feature>
<dbReference type="InterPro" id="IPR039391">
    <property type="entry name" value="Phytocyanin-like"/>
</dbReference>
<reference evidence="6 7" key="1">
    <citation type="submission" date="2020-04" db="EMBL/GenBank/DDBJ databases">
        <title>Plant Genome Project.</title>
        <authorList>
            <person name="Zhang R.-G."/>
        </authorList>
    </citation>
    <scope>NUCLEOTIDE SEQUENCE [LARGE SCALE GENOMIC DNA]</scope>
    <source>
        <strain evidence="6">YNK0</strain>
        <tissue evidence="6">Leaf</tissue>
    </source>
</reference>
<accession>A0A834YRG8</accession>
<protein>
    <recommendedName>
        <fullName evidence="5">Phytocyanin domain-containing protein</fullName>
    </recommendedName>
</protein>
<organism evidence="6 7">
    <name type="scientific">Tetracentron sinense</name>
    <name type="common">Spur-leaf</name>
    <dbReference type="NCBI Taxonomy" id="13715"/>
    <lineage>
        <taxon>Eukaryota</taxon>
        <taxon>Viridiplantae</taxon>
        <taxon>Streptophyta</taxon>
        <taxon>Embryophyta</taxon>
        <taxon>Tracheophyta</taxon>
        <taxon>Spermatophyta</taxon>
        <taxon>Magnoliopsida</taxon>
        <taxon>Trochodendrales</taxon>
        <taxon>Trochodendraceae</taxon>
        <taxon>Tetracentron</taxon>
    </lineage>
</organism>
<dbReference type="Proteomes" id="UP000655225">
    <property type="component" value="Unassembled WGS sequence"/>
</dbReference>
<proteinExistence type="predicted"/>
<feature type="chain" id="PRO_5032836357" description="Phytocyanin domain-containing protein" evidence="4">
    <location>
        <begin position="24"/>
        <end position="161"/>
    </location>
</feature>
<evidence type="ECO:0000256" key="4">
    <source>
        <dbReference type="SAM" id="SignalP"/>
    </source>
</evidence>
<dbReference type="InterPro" id="IPR003245">
    <property type="entry name" value="Phytocyanin_dom"/>
</dbReference>
<evidence type="ECO:0000256" key="1">
    <source>
        <dbReference type="ARBA" id="ARBA00023157"/>
    </source>
</evidence>
<comment type="caution">
    <text evidence="6">The sequence shown here is derived from an EMBL/GenBank/DDBJ whole genome shotgun (WGS) entry which is preliminary data.</text>
</comment>